<proteinExistence type="predicted"/>
<dbReference type="RefSeq" id="XP_060333779.1">
    <property type="nucleotide sequence ID" value="XM_060472511.1"/>
</dbReference>
<reference evidence="6" key="1">
    <citation type="submission" date="2023-06" db="EMBL/GenBank/DDBJ databases">
        <authorList>
            <consortium name="Lawrence Berkeley National Laboratory"/>
            <person name="Ahrendt S."/>
            <person name="Sahu N."/>
            <person name="Indic B."/>
            <person name="Wong-Bajracharya J."/>
            <person name="Merenyi Z."/>
            <person name="Ke H.-M."/>
            <person name="Monk M."/>
            <person name="Kocsube S."/>
            <person name="Drula E."/>
            <person name="Lipzen A."/>
            <person name="Balint B."/>
            <person name="Henrissat B."/>
            <person name="Andreopoulos B."/>
            <person name="Martin F.M."/>
            <person name="Harder C.B."/>
            <person name="Rigling D."/>
            <person name="Ford K.L."/>
            <person name="Foster G.D."/>
            <person name="Pangilinan J."/>
            <person name="Papanicolaou A."/>
            <person name="Barry K."/>
            <person name="LaButti K."/>
            <person name="Viragh M."/>
            <person name="Koriabine M."/>
            <person name="Yan M."/>
            <person name="Riley R."/>
            <person name="Champramary S."/>
            <person name="Plett K.L."/>
            <person name="Tsai I.J."/>
            <person name="Slot J."/>
            <person name="Sipos G."/>
            <person name="Plett J."/>
            <person name="Nagy L.G."/>
            <person name="Grigoriev I.V."/>
        </authorList>
    </citation>
    <scope>NUCLEOTIDE SEQUENCE</scope>
    <source>
        <strain evidence="6">CCBAS 213</strain>
    </source>
</reference>
<keyword evidence="8" id="KW-1185">Reference proteome</keyword>
<keyword evidence="3" id="KW-0862">Zinc</keyword>
<evidence type="ECO:0000313" key="6">
    <source>
        <dbReference type="EMBL" id="KAK0435108.1"/>
    </source>
</evidence>
<evidence type="ECO:0000313" key="7">
    <source>
        <dbReference type="EMBL" id="KAK0462041.1"/>
    </source>
</evidence>
<evidence type="ECO:0000259" key="5">
    <source>
        <dbReference type="PROSITE" id="PS50865"/>
    </source>
</evidence>
<evidence type="ECO:0000256" key="1">
    <source>
        <dbReference type="ARBA" id="ARBA00022723"/>
    </source>
</evidence>
<dbReference type="GeneID" id="85356059"/>
<evidence type="ECO:0000313" key="8">
    <source>
        <dbReference type="Proteomes" id="UP001175211"/>
    </source>
</evidence>
<dbReference type="Pfam" id="PF01753">
    <property type="entry name" value="zf-MYND"/>
    <property type="match status" value="1"/>
</dbReference>
<feature type="domain" description="MYND-type" evidence="5">
    <location>
        <begin position="422"/>
        <end position="464"/>
    </location>
</feature>
<accession>A0AA39MII9</accession>
<gene>
    <name evidence="7" type="ORF">EV420DRAFT_1528476</name>
    <name evidence="6" type="ORF">EV420DRAFT_1594553</name>
</gene>
<dbReference type="EMBL" id="JAUEPS010000162">
    <property type="protein sequence ID" value="KAK0435108.1"/>
    <property type="molecule type" value="Genomic_DNA"/>
</dbReference>
<keyword evidence="1" id="KW-0479">Metal-binding</keyword>
<name>A0AA39MII9_ARMTA</name>
<organism evidence="6 8">
    <name type="scientific">Armillaria tabescens</name>
    <name type="common">Ringless honey mushroom</name>
    <name type="synonym">Agaricus tabescens</name>
    <dbReference type="NCBI Taxonomy" id="1929756"/>
    <lineage>
        <taxon>Eukaryota</taxon>
        <taxon>Fungi</taxon>
        <taxon>Dikarya</taxon>
        <taxon>Basidiomycota</taxon>
        <taxon>Agaricomycotina</taxon>
        <taxon>Agaricomycetes</taxon>
        <taxon>Agaricomycetidae</taxon>
        <taxon>Agaricales</taxon>
        <taxon>Marasmiineae</taxon>
        <taxon>Physalacriaceae</taxon>
        <taxon>Desarmillaria</taxon>
    </lineage>
</organism>
<evidence type="ECO:0000256" key="2">
    <source>
        <dbReference type="ARBA" id="ARBA00022771"/>
    </source>
</evidence>
<comment type="caution">
    <text evidence="6">The sequence shown here is derived from an EMBL/GenBank/DDBJ whole genome shotgun (WGS) entry which is preliminary data.</text>
</comment>
<evidence type="ECO:0000256" key="4">
    <source>
        <dbReference type="PROSITE-ProRule" id="PRU00134"/>
    </source>
</evidence>
<dbReference type="Gene3D" id="6.10.140.2220">
    <property type="match status" value="1"/>
</dbReference>
<dbReference type="InterPro" id="IPR002893">
    <property type="entry name" value="Znf_MYND"/>
</dbReference>
<dbReference type="PROSITE" id="PS50865">
    <property type="entry name" value="ZF_MYND_2"/>
    <property type="match status" value="1"/>
</dbReference>
<dbReference type="AlphaFoldDB" id="A0AA39MII9"/>
<keyword evidence="2 4" id="KW-0863">Zinc-finger</keyword>
<dbReference type="Proteomes" id="UP001175211">
    <property type="component" value="Unassembled WGS sequence"/>
</dbReference>
<dbReference type="GO" id="GO:0008270">
    <property type="term" value="F:zinc ion binding"/>
    <property type="evidence" value="ECO:0007669"/>
    <property type="project" value="UniProtKB-KW"/>
</dbReference>
<evidence type="ECO:0000256" key="3">
    <source>
        <dbReference type="ARBA" id="ARBA00022833"/>
    </source>
</evidence>
<dbReference type="EMBL" id="JAUEPS010000010">
    <property type="protein sequence ID" value="KAK0462041.1"/>
    <property type="molecule type" value="Genomic_DNA"/>
</dbReference>
<protein>
    <recommendedName>
        <fullName evidence="5">MYND-type domain-containing protein</fullName>
    </recommendedName>
</protein>
<dbReference type="SUPFAM" id="SSF144232">
    <property type="entry name" value="HIT/MYND zinc finger-like"/>
    <property type="match status" value="1"/>
</dbReference>
<sequence>MERYKKEAINGSLPALLALSQDTTKNVTLFPVIVKSIRQHLLTTPIPTTPADPLFQEWQDDNMTTIHTCLVSLKSAISHLEPEDACSIALVSRLWPDLCRYITVFLDIHVVDVSPSLLPSLYEIETWFTMVDAILSLLLVLSRKSQWWSLMIETPEFILSLTNTVICLIAVSEDLSFQARSFNLMSSFCKPVGDDPIPAMVYLMQKMPSERIIHLFEGIVSRTQTLDPSSYALTQCLNIMYFTTIHSECFARHFLIHHSVFWICRLMSRITAELRRDRPRPSLEVMKGLEGNIYICCAYLLKVCFTKGYRWLLQAIERHLLELILKSLPFALSLDSYGNTTLIALLTELCDVVYTFLVQRSIIVACKKGMDKIASASLEENLSHADDSFRQAWTRLKEQVVARMLFRATFIGQGCDNDSCARQNCPRRFTNREKPLQLCSGCLYYSYCSRECQKAMWPEHKKFCKKLRDMRTNGYMMHITSRDEHFLEGMKLCDIYDNAHSIKEQAQHVRQDYPPVIVLDYATAPMTITVKSSLDFKDLEVSASSWDKLVKEARSLKGELVYVRLPELSRIRESFQCVALQMDVLRA</sequence>